<keyword evidence="7" id="KW-1185">Reference proteome</keyword>
<evidence type="ECO:0000256" key="1">
    <source>
        <dbReference type="ARBA" id="ARBA00006787"/>
    </source>
</evidence>
<comment type="cofactor">
    <cofactor evidence="5">
        <name>Fe(2+)</name>
        <dbReference type="ChEBI" id="CHEBI:29033"/>
    </cofactor>
    <text evidence="5">Binds 1 Fe(2+) ion per subunit.</text>
</comment>
<proteinExistence type="inferred from homology"/>
<protein>
    <submittedName>
        <fullName evidence="6">Carotenoid oxygenase</fullName>
    </submittedName>
</protein>
<feature type="binding site" evidence="5">
    <location>
        <position position="157"/>
    </location>
    <ligand>
        <name>Fe cation</name>
        <dbReference type="ChEBI" id="CHEBI:24875"/>
        <note>catalytic</note>
    </ligand>
</feature>
<dbReference type="GO" id="GO:0010436">
    <property type="term" value="F:carotenoid dioxygenase activity"/>
    <property type="evidence" value="ECO:0007669"/>
    <property type="project" value="TreeGrafter"/>
</dbReference>
<gene>
    <name evidence="6" type="ORF">C8A05DRAFT_31312</name>
</gene>
<accession>A0AAN6MPW4</accession>
<sequence length="362" mass="40513">MLPPFQPDPKGPNGFFGLPSTWSHILNPFENGVLGRFEGEIPKQLDGTFYRIMVDPFYPLAPVNPVIEGDGNICALRICNGRVSLKTRYVNTERQRLERQASARLFGLYRNPFSHHPCVRAAVDSTESALPYAVDPDTLETLSYDPFASPSKTFSAHPKVDPFTNELVVFGYEAKGLGTPDIVVYVLDAVRAVREEQWLRAPWPAFIHDCAITPSFIVLVLWPYDASVEKMKAGGQHWTYNTSRPATFLVTPRRRGPNSPPPKGWAPEETHRTYHWDHTLLLHTAGSWEDPTTGAICFESSRMFYNVFPELGDPTETPFGDMHADYVRWTIDPSQPGGTVGEGLRMGYGEVKVSGRGALDEE</sequence>
<organism evidence="6 7">
    <name type="scientific">Staphylotrichum tortipilum</name>
    <dbReference type="NCBI Taxonomy" id="2831512"/>
    <lineage>
        <taxon>Eukaryota</taxon>
        <taxon>Fungi</taxon>
        <taxon>Dikarya</taxon>
        <taxon>Ascomycota</taxon>
        <taxon>Pezizomycotina</taxon>
        <taxon>Sordariomycetes</taxon>
        <taxon>Sordariomycetidae</taxon>
        <taxon>Sordariales</taxon>
        <taxon>Chaetomiaceae</taxon>
        <taxon>Staphylotrichum</taxon>
    </lineage>
</organism>
<dbReference type="PANTHER" id="PTHR10543">
    <property type="entry name" value="BETA-CAROTENE DIOXYGENASE"/>
    <property type="match status" value="1"/>
</dbReference>
<dbReference type="AlphaFoldDB" id="A0AAN6MPW4"/>
<evidence type="ECO:0000313" key="7">
    <source>
        <dbReference type="Proteomes" id="UP001303889"/>
    </source>
</evidence>
<comment type="caution">
    <text evidence="6">The sequence shown here is derived from an EMBL/GenBank/DDBJ whole genome shotgun (WGS) entry which is preliminary data.</text>
</comment>
<evidence type="ECO:0000256" key="2">
    <source>
        <dbReference type="ARBA" id="ARBA00022723"/>
    </source>
</evidence>
<dbReference type="GO" id="GO:0016121">
    <property type="term" value="P:carotene catabolic process"/>
    <property type="evidence" value="ECO:0007669"/>
    <property type="project" value="TreeGrafter"/>
</dbReference>
<comment type="similarity">
    <text evidence="1">Belongs to the carotenoid oxygenase family.</text>
</comment>
<dbReference type="GO" id="GO:0046872">
    <property type="term" value="F:metal ion binding"/>
    <property type="evidence" value="ECO:0007669"/>
    <property type="project" value="UniProtKB-KW"/>
</dbReference>
<dbReference type="EMBL" id="MU855379">
    <property type="protein sequence ID" value="KAK3904897.1"/>
    <property type="molecule type" value="Genomic_DNA"/>
</dbReference>
<reference evidence="6" key="1">
    <citation type="journal article" date="2023" name="Mol. Phylogenet. Evol.">
        <title>Genome-scale phylogeny and comparative genomics of the fungal order Sordariales.</title>
        <authorList>
            <person name="Hensen N."/>
            <person name="Bonometti L."/>
            <person name="Westerberg I."/>
            <person name="Brannstrom I.O."/>
            <person name="Guillou S."/>
            <person name="Cros-Aarteil S."/>
            <person name="Calhoun S."/>
            <person name="Haridas S."/>
            <person name="Kuo A."/>
            <person name="Mondo S."/>
            <person name="Pangilinan J."/>
            <person name="Riley R."/>
            <person name="LaButti K."/>
            <person name="Andreopoulos B."/>
            <person name="Lipzen A."/>
            <person name="Chen C."/>
            <person name="Yan M."/>
            <person name="Daum C."/>
            <person name="Ng V."/>
            <person name="Clum A."/>
            <person name="Steindorff A."/>
            <person name="Ohm R.A."/>
            <person name="Martin F."/>
            <person name="Silar P."/>
            <person name="Natvig D.O."/>
            <person name="Lalanne C."/>
            <person name="Gautier V."/>
            <person name="Ament-Velasquez S.L."/>
            <person name="Kruys A."/>
            <person name="Hutchinson M.I."/>
            <person name="Powell A.J."/>
            <person name="Barry K."/>
            <person name="Miller A.N."/>
            <person name="Grigoriev I.V."/>
            <person name="Debuchy R."/>
            <person name="Gladieux P."/>
            <person name="Hiltunen Thoren M."/>
            <person name="Johannesson H."/>
        </authorList>
    </citation>
    <scope>NUCLEOTIDE SEQUENCE</scope>
    <source>
        <strain evidence="6">CBS 103.79</strain>
    </source>
</reference>
<dbReference type="PANTHER" id="PTHR10543:SF89">
    <property type="entry name" value="CAROTENOID 9,10(9',10')-CLEAVAGE DIOXYGENASE 1"/>
    <property type="match status" value="1"/>
</dbReference>
<keyword evidence="4 5" id="KW-0408">Iron</keyword>
<dbReference type="Pfam" id="PF03055">
    <property type="entry name" value="RPE65"/>
    <property type="match status" value="1"/>
</dbReference>
<dbReference type="Proteomes" id="UP001303889">
    <property type="component" value="Unassembled WGS sequence"/>
</dbReference>
<feature type="binding site" evidence="5">
    <location>
        <position position="208"/>
    </location>
    <ligand>
        <name>Fe cation</name>
        <dbReference type="ChEBI" id="CHEBI:24875"/>
        <note>catalytic</note>
    </ligand>
</feature>
<reference evidence="6" key="2">
    <citation type="submission" date="2023-05" db="EMBL/GenBank/DDBJ databases">
        <authorList>
            <consortium name="Lawrence Berkeley National Laboratory"/>
            <person name="Steindorff A."/>
            <person name="Hensen N."/>
            <person name="Bonometti L."/>
            <person name="Westerberg I."/>
            <person name="Brannstrom I.O."/>
            <person name="Guillou S."/>
            <person name="Cros-Aarteil S."/>
            <person name="Calhoun S."/>
            <person name="Haridas S."/>
            <person name="Kuo A."/>
            <person name="Mondo S."/>
            <person name="Pangilinan J."/>
            <person name="Riley R."/>
            <person name="Labutti K."/>
            <person name="Andreopoulos B."/>
            <person name="Lipzen A."/>
            <person name="Chen C."/>
            <person name="Yanf M."/>
            <person name="Daum C."/>
            <person name="Ng V."/>
            <person name="Clum A."/>
            <person name="Ohm R."/>
            <person name="Martin F."/>
            <person name="Silar P."/>
            <person name="Natvig D."/>
            <person name="Lalanne C."/>
            <person name="Gautier V."/>
            <person name="Ament-Velasquez S.L."/>
            <person name="Kruys A."/>
            <person name="Hutchinson M.I."/>
            <person name="Powell A.J."/>
            <person name="Barry K."/>
            <person name="Miller A.N."/>
            <person name="Grigoriev I.V."/>
            <person name="Debuchy R."/>
            <person name="Gladieux P."/>
            <person name="Thoren M.H."/>
            <person name="Johannesson H."/>
        </authorList>
    </citation>
    <scope>NUCLEOTIDE SEQUENCE</scope>
    <source>
        <strain evidence="6">CBS 103.79</strain>
    </source>
</reference>
<keyword evidence="2 5" id="KW-0479">Metal-binding</keyword>
<evidence type="ECO:0000256" key="3">
    <source>
        <dbReference type="ARBA" id="ARBA00023002"/>
    </source>
</evidence>
<dbReference type="InterPro" id="IPR004294">
    <property type="entry name" value="Carotenoid_Oase"/>
</dbReference>
<keyword evidence="3" id="KW-0560">Oxidoreductase</keyword>
<evidence type="ECO:0000313" key="6">
    <source>
        <dbReference type="EMBL" id="KAK3904897.1"/>
    </source>
</evidence>
<name>A0AAN6MPW4_9PEZI</name>
<evidence type="ECO:0000256" key="4">
    <source>
        <dbReference type="ARBA" id="ARBA00023004"/>
    </source>
</evidence>
<evidence type="ECO:0000256" key="5">
    <source>
        <dbReference type="PIRSR" id="PIRSR604294-1"/>
    </source>
</evidence>